<name>A0A1Y6CXV4_9GAMM</name>
<dbReference type="AlphaFoldDB" id="A0A1Y6CXV4"/>
<dbReference type="InterPro" id="IPR011006">
    <property type="entry name" value="CheY-like_superfamily"/>
</dbReference>
<dbReference type="SMART" id="SM00387">
    <property type="entry name" value="HATPase_c"/>
    <property type="match status" value="1"/>
</dbReference>
<dbReference type="InterPro" id="IPR008207">
    <property type="entry name" value="Sig_transdc_His_kin_Hpt_dom"/>
</dbReference>
<dbReference type="Pfam" id="PF02518">
    <property type="entry name" value="HATPase_c"/>
    <property type="match status" value="1"/>
</dbReference>
<evidence type="ECO:0000256" key="2">
    <source>
        <dbReference type="ARBA" id="ARBA00004651"/>
    </source>
</evidence>
<dbReference type="GO" id="GO:0000155">
    <property type="term" value="F:phosphorelay sensor kinase activity"/>
    <property type="evidence" value="ECO:0007669"/>
    <property type="project" value="InterPro"/>
</dbReference>
<dbReference type="CDD" id="cd17546">
    <property type="entry name" value="REC_hyHK_CKI1_RcsC-like"/>
    <property type="match status" value="2"/>
</dbReference>
<comment type="catalytic activity">
    <reaction evidence="1">
        <text>ATP + protein L-histidine = ADP + protein N-phospho-L-histidine.</text>
        <dbReference type="EC" id="2.7.13.3"/>
    </reaction>
</comment>
<evidence type="ECO:0000259" key="19">
    <source>
        <dbReference type="PROSITE" id="PS50110"/>
    </source>
</evidence>
<feature type="modified residue" description="4-aspartylphosphate" evidence="16">
    <location>
        <position position="759"/>
    </location>
</feature>
<dbReference type="OrthoDB" id="9810730at2"/>
<evidence type="ECO:0000256" key="16">
    <source>
        <dbReference type="PROSITE-ProRule" id="PRU00169"/>
    </source>
</evidence>
<dbReference type="Proteomes" id="UP000192923">
    <property type="component" value="Unassembled WGS sequence"/>
</dbReference>
<dbReference type="InterPro" id="IPR005467">
    <property type="entry name" value="His_kinase_dom"/>
</dbReference>
<dbReference type="Gene3D" id="1.20.120.160">
    <property type="entry name" value="HPT domain"/>
    <property type="match status" value="1"/>
</dbReference>
<evidence type="ECO:0000256" key="8">
    <source>
        <dbReference type="ARBA" id="ARBA00022741"/>
    </source>
</evidence>
<feature type="domain" description="Histidine kinase" evidence="18">
    <location>
        <begin position="328"/>
        <end position="549"/>
    </location>
</feature>
<keyword evidence="7" id="KW-0812">Transmembrane</keyword>
<dbReference type="CDD" id="cd00082">
    <property type="entry name" value="HisKA"/>
    <property type="match status" value="1"/>
</dbReference>
<dbReference type="Gene3D" id="3.30.450.20">
    <property type="entry name" value="PAS domain"/>
    <property type="match status" value="1"/>
</dbReference>
<dbReference type="InterPro" id="IPR003661">
    <property type="entry name" value="HisK_dim/P_dom"/>
</dbReference>
<dbReference type="CDD" id="cd00130">
    <property type="entry name" value="PAS"/>
    <property type="match status" value="1"/>
</dbReference>
<evidence type="ECO:0000256" key="13">
    <source>
        <dbReference type="ARBA" id="ARBA00023136"/>
    </source>
</evidence>
<feature type="domain" description="Response regulatory" evidence="19">
    <location>
        <begin position="29"/>
        <end position="153"/>
    </location>
</feature>
<evidence type="ECO:0000256" key="11">
    <source>
        <dbReference type="ARBA" id="ARBA00022989"/>
    </source>
</evidence>
<evidence type="ECO:0000259" key="21">
    <source>
        <dbReference type="PROSITE" id="PS50894"/>
    </source>
</evidence>
<dbReference type="InterPro" id="IPR001789">
    <property type="entry name" value="Sig_transdc_resp-reg_receiver"/>
</dbReference>
<dbReference type="FunFam" id="1.10.287.130:FF:000038">
    <property type="entry name" value="Sensory transduction histidine kinase"/>
    <property type="match status" value="1"/>
</dbReference>
<keyword evidence="9" id="KW-0418">Kinase</keyword>
<reference evidence="22 23" key="1">
    <citation type="submission" date="2016-12" db="EMBL/GenBank/DDBJ databases">
        <authorList>
            <person name="Song W.-J."/>
            <person name="Kurnit D.M."/>
        </authorList>
    </citation>
    <scope>NUCLEOTIDE SEQUENCE [LARGE SCALE GENOMIC DNA]</scope>
    <source>
        <strain evidence="22 23">175</strain>
    </source>
</reference>
<keyword evidence="14" id="KW-0131">Cell cycle</keyword>
<gene>
    <name evidence="22" type="ORF">SAMN02949497_2548</name>
</gene>
<feature type="domain" description="Response regulatory" evidence="19">
    <location>
        <begin position="566"/>
        <end position="687"/>
    </location>
</feature>
<keyword evidence="6" id="KW-0808">Transferase</keyword>
<evidence type="ECO:0000256" key="4">
    <source>
        <dbReference type="ARBA" id="ARBA00022475"/>
    </source>
</evidence>
<dbReference type="PANTHER" id="PTHR45339">
    <property type="entry name" value="HYBRID SIGNAL TRANSDUCTION HISTIDINE KINASE J"/>
    <property type="match status" value="1"/>
</dbReference>
<dbReference type="InterPro" id="IPR003594">
    <property type="entry name" value="HATPase_dom"/>
</dbReference>
<dbReference type="EC" id="2.7.13.3" evidence="3"/>
<dbReference type="Pfam" id="PF00512">
    <property type="entry name" value="HisKA"/>
    <property type="match status" value="1"/>
</dbReference>
<feature type="compositionally biased region" description="Pro residues" evidence="17">
    <location>
        <begin position="10"/>
        <end position="19"/>
    </location>
</feature>
<keyword evidence="13" id="KW-0472">Membrane</keyword>
<evidence type="ECO:0000256" key="10">
    <source>
        <dbReference type="ARBA" id="ARBA00022840"/>
    </source>
</evidence>
<dbReference type="GO" id="GO:0005886">
    <property type="term" value="C:plasma membrane"/>
    <property type="evidence" value="ECO:0007669"/>
    <property type="project" value="UniProtKB-SubCell"/>
</dbReference>
<evidence type="ECO:0000313" key="23">
    <source>
        <dbReference type="Proteomes" id="UP000192923"/>
    </source>
</evidence>
<dbReference type="PANTHER" id="PTHR45339:SF1">
    <property type="entry name" value="HYBRID SIGNAL TRANSDUCTION HISTIDINE KINASE J"/>
    <property type="match status" value="1"/>
</dbReference>
<dbReference type="InterPro" id="IPR035965">
    <property type="entry name" value="PAS-like_dom_sf"/>
</dbReference>
<dbReference type="SUPFAM" id="SSF47384">
    <property type="entry name" value="Homodimeric domain of signal transducing histidine kinase"/>
    <property type="match status" value="1"/>
</dbReference>
<evidence type="ECO:0000256" key="12">
    <source>
        <dbReference type="ARBA" id="ARBA00023012"/>
    </source>
</evidence>
<evidence type="ECO:0000256" key="7">
    <source>
        <dbReference type="ARBA" id="ARBA00022692"/>
    </source>
</evidence>
<dbReference type="Pfam" id="PF01627">
    <property type="entry name" value="Hpt"/>
    <property type="match status" value="1"/>
</dbReference>
<organism evidence="22 23">
    <name type="scientific">Methylomagnum ishizawai</name>
    <dbReference type="NCBI Taxonomy" id="1760988"/>
    <lineage>
        <taxon>Bacteria</taxon>
        <taxon>Pseudomonadati</taxon>
        <taxon>Pseudomonadota</taxon>
        <taxon>Gammaproteobacteria</taxon>
        <taxon>Methylococcales</taxon>
        <taxon>Methylococcaceae</taxon>
        <taxon>Methylomagnum</taxon>
    </lineage>
</organism>
<dbReference type="SUPFAM" id="SSF55785">
    <property type="entry name" value="PYP-like sensor domain (PAS domain)"/>
    <property type="match status" value="1"/>
</dbReference>
<dbReference type="SUPFAM" id="SSF55874">
    <property type="entry name" value="ATPase domain of HSP90 chaperone/DNA topoisomerase II/histidine kinase"/>
    <property type="match status" value="1"/>
</dbReference>
<dbReference type="FunFam" id="3.30.565.10:FF:000010">
    <property type="entry name" value="Sensor histidine kinase RcsC"/>
    <property type="match status" value="1"/>
</dbReference>
<dbReference type="Pfam" id="PF00072">
    <property type="entry name" value="Response_reg"/>
    <property type="match status" value="2"/>
</dbReference>
<evidence type="ECO:0000256" key="1">
    <source>
        <dbReference type="ARBA" id="ARBA00000085"/>
    </source>
</evidence>
<feature type="domain" description="PAS" evidence="20">
    <location>
        <begin position="206"/>
        <end position="231"/>
    </location>
</feature>
<keyword evidence="12" id="KW-0902">Two-component regulatory system</keyword>
<dbReference type="RefSeq" id="WP_085213220.1">
    <property type="nucleotide sequence ID" value="NZ_FXAM01000001.1"/>
</dbReference>
<dbReference type="Gene3D" id="3.30.565.10">
    <property type="entry name" value="Histidine kinase-like ATPase, C-terminal domain"/>
    <property type="match status" value="1"/>
</dbReference>
<protein>
    <recommendedName>
        <fullName evidence="3">histidine kinase</fullName>
        <ecNumber evidence="3">2.7.13.3</ecNumber>
    </recommendedName>
</protein>
<dbReference type="EMBL" id="FXAM01000001">
    <property type="protein sequence ID" value="SMF95197.1"/>
    <property type="molecule type" value="Genomic_DNA"/>
</dbReference>
<dbReference type="PRINTS" id="PR00344">
    <property type="entry name" value="BCTRLSENSOR"/>
</dbReference>
<feature type="modified residue" description="4-aspartylphosphate" evidence="16">
    <location>
        <position position="620"/>
    </location>
</feature>
<evidence type="ECO:0000256" key="6">
    <source>
        <dbReference type="ARBA" id="ARBA00022679"/>
    </source>
</evidence>
<dbReference type="InterPro" id="IPR036097">
    <property type="entry name" value="HisK_dim/P_sf"/>
</dbReference>
<dbReference type="Pfam" id="PF13426">
    <property type="entry name" value="PAS_9"/>
    <property type="match status" value="1"/>
</dbReference>
<evidence type="ECO:0000256" key="15">
    <source>
        <dbReference type="PROSITE-ProRule" id="PRU00110"/>
    </source>
</evidence>
<dbReference type="NCBIfam" id="TIGR00229">
    <property type="entry name" value="sensory_box"/>
    <property type="match status" value="1"/>
</dbReference>
<feature type="modified residue" description="Phosphohistidine" evidence="15">
    <location>
        <position position="901"/>
    </location>
</feature>
<dbReference type="PROSITE" id="PS50112">
    <property type="entry name" value="PAS"/>
    <property type="match status" value="1"/>
</dbReference>
<keyword evidence="5 16" id="KW-0597">Phosphoprotein</keyword>
<sequence>MTEPDDFPPWFTPGPPPRPALESPEPTWKILLVDADPDIHAALRRTLGGERVEGRRLELLDADSAAAAPTLLVQHPDTALLLLDIAQDTEPAGLDLLRHIRQGLGNQTLQVVLLSGQTDYVPGRQTVRDYSIHGYRLKSELATDRVFLAVHAALRTHHLLRELHALKLGLETQVRERTAALEASNQRLSETQFAMDRIGIAIRWADAEGRLLYVNDAACAMLGYSRGELLGMKVPDIDPSFAGEGFPERTRPIQERGYGHFESVNLHKDGHPIPVEVKLYYRETAPGLGGFIAFVTDISERHAAEEALLHAKQAAEQASQSKSAFLANMSHELRTPMNAIVGLTHLLQNSVQGPDQRDKLRKISESARHLLAVINAILDFSKIEAGKFSLDATDFEFEPILGRVAALVLENARAKGLNLVVDIDPKLCRGFRGDPTRLTQALLNYAGNAVKFTDQGTIVLHARLLEETVQDALIHCEVRDTGIGIAPEIAGRLFQAFEQADAGTTRRHGGTGLGLAITRRLAEMMGGSVGVASEPGRGSTFWLTARLEKAAPPAPATPRPYSAGLSVLVADDLPEARLVLAELLAALGFRAETTGNGALALDLLQRADRAGEPFDLVVLDWRMPGLDGIETARCLRGLALSRPPARLLVTAYDEPGLKELAGEAGFDVVLDKPVTPSALHNSLMRILGGEPHLPAPPHATAPSCLPKGLRVLLCEDNPINRDVALELLREAGLVVDVAENGAEALDKAGRQDYALIFMDVQMPVMDGLEATRAIRALPGRQQVPILAMTANAFSEDRQRCLEAGMNDYVAKPVDPDLLFATLEKWLRRPAPPTVPGPERRPPFPFQIAGLDVETGCRRTGGKPERYLQLLRMFLDHHVADMALLRERLDAGDRAGAERLAHNLKGAAGTLGATRLHHLVSEINQDILAPSDPGQPGRRIAECERELAQLAVQVRALPNLAEVARPIDPTQALAAAQRLEALLADDDIQAGTALREAGPALRAIYGPGIEEIERLVGNYDYQPALEALRALLAR</sequence>
<evidence type="ECO:0000256" key="5">
    <source>
        <dbReference type="ARBA" id="ARBA00022553"/>
    </source>
</evidence>
<dbReference type="PROSITE" id="PS50894">
    <property type="entry name" value="HPT"/>
    <property type="match status" value="1"/>
</dbReference>
<feature type="domain" description="Response regulatory" evidence="19">
    <location>
        <begin position="710"/>
        <end position="826"/>
    </location>
</feature>
<feature type="domain" description="HPt" evidence="21">
    <location>
        <begin position="862"/>
        <end position="966"/>
    </location>
</feature>
<dbReference type="Gene3D" id="1.10.287.130">
    <property type="match status" value="1"/>
</dbReference>
<comment type="subcellular location">
    <subcellularLocation>
        <location evidence="2">Cell membrane</location>
        <topology evidence="2">Multi-pass membrane protein</topology>
    </subcellularLocation>
</comment>
<feature type="region of interest" description="Disordered" evidence="17">
    <location>
        <begin position="1"/>
        <end position="24"/>
    </location>
</feature>
<evidence type="ECO:0000256" key="17">
    <source>
        <dbReference type="SAM" id="MobiDB-lite"/>
    </source>
</evidence>
<dbReference type="GO" id="GO:0005524">
    <property type="term" value="F:ATP binding"/>
    <property type="evidence" value="ECO:0007669"/>
    <property type="project" value="UniProtKB-KW"/>
</dbReference>
<evidence type="ECO:0000256" key="9">
    <source>
        <dbReference type="ARBA" id="ARBA00022777"/>
    </source>
</evidence>
<proteinExistence type="predicted"/>
<keyword evidence="11" id="KW-1133">Transmembrane helix</keyword>
<dbReference type="STRING" id="1760988.SAMN02949497_2548"/>
<keyword evidence="23" id="KW-1185">Reference proteome</keyword>
<dbReference type="Gene3D" id="3.40.50.2300">
    <property type="match status" value="3"/>
</dbReference>
<keyword evidence="4" id="KW-1003">Cell membrane</keyword>
<accession>A0A1Y6CXV4</accession>
<keyword evidence="10" id="KW-0067">ATP-binding</keyword>
<dbReference type="SMART" id="SM00388">
    <property type="entry name" value="HisKA"/>
    <property type="match status" value="1"/>
</dbReference>
<evidence type="ECO:0000256" key="3">
    <source>
        <dbReference type="ARBA" id="ARBA00012438"/>
    </source>
</evidence>
<evidence type="ECO:0000259" key="20">
    <source>
        <dbReference type="PROSITE" id="PS50112"/>
    </source>
</evidence>
<keyword evidence="8" id="KW-0547">Nucleotide-binding</keyword>
<dbReference type="SUPFAM" id="SSF47226">
    <property type="entry name" value="Histidine-containing phosphotransfer domain, HPT domain"/>
    <property type="match status" value="1"/>
</dbReference>
<dbReference type="InterPro" id="IPR036641">
    <property type="entry name" value="HPT_dom_sf"/>
</dbReference>
<evidence type="ECO:0000313" key="22">
    <source>
        <dbReference type="EMBL" id="SMF95197.1"/>
    </source>
</evidence>
<dbReference type="InterPro" id="IPR036890">
    <property type="entry name" value="HATPase_C_sf"/>
</dbReference>
<dbReference type="InterPro" id="IPR004358">
    <property type="entry name" value="Sig_transdc_His_kin-like_C"/>
</dbReference>
<evidence type="ECO:0000256" key="14">
    <source>
        <dbReference type="ARBA" id="ARBA00023306"/>
    </source>
</evidence>
<feature type="modified residue" description="4-aspartylphosphate" evidence="16">
    <location>
        <position position="84"/>
    </location>
</feature>
<dbReference type="CDD" id="cd16922">
    <property type="entry name" value="HATPase_EvgS-ArcB-TorS-like"/>
    <property type="match status" value="1"/>
</dbReference>
<evidence type="ECO:0000259" key="18">
    <source>
        <dbReference type="PROSITE" id="PS50109"/>
    </source>
</evidence>
<dbReference type="InterPro" id="IPR000014">
    <property type="entry name" value="PAS"/>
</dbReference>
<dbReference type="PROSITE" id="PS50110">
    <property type="entry name" value="RESPONSE_REGULATORY"/>
    <property type="match status" value="3"/>
</dbReference>
<dbReference type="SUPFAM" id="SSF52172">
    <property type="entry name" value="CheY-like"/>
    <property type="match status" value="3"/>
</dbReference>
<dbReference type="SMART" id="SM00448">
    <property type="entry name" value="REC"/>
    <property type="match status" value="3"/>
</dbReference>
<dbReference type="PROSITE" id="PS50109">
    <property type="entry name" value="HIS_KIN"/>
    <property type="match status" value="1"/>
</dbReference>